<keyword evidence="2" id="KW-0812">Transmembrane</keyword>
<evidence type="ECO:0000313" key="4">
    <source>
        <dbReference type="Proteomes" id="UP000178129"/>
    </source>
</evidence>
<gene>
    <name evidence="3" type="ORF">RCO7_07209</name>
</gene>
<dbReference type="AlphaFoldDB" id="A0A1E1L8E8"/>
<dbReference type="STRING" id="914237.A0A1E1L8E8"/>
<organism evidence="3 4">
    <name type="scientific">Rhynchosporium graminicola</name>
    <dbReference type="NCBI Taxonomy" id="2792576"/>
    <lineage>
        <taxon>Eukaryota</taxon>
        <taxon>Fungi</taxon>
        <taxon>Dikarya</taxon>
        <taxon>Ascomycota</taxon>
        <taxon>Pezizomycotina</taxon>
        <taxon>Leotiomycetes</taxon>
        <taxon>Helotiales</taxon>
        <taxon>Ploettnerulaceae</taxon>
        <taxon>Rhynchosporium</taxon>
    </lineage>
</organism>
<reference evidence="4" key="1">
    <citation type="submission" date="2016-03" db="EMBL/GenBank/DDBJ databases">
        <authorList>
            <person name="Ploux O."/>
        </authorList>
    </citation>
    <scope>NUCLEOTIDE SEQUENCE [LARGE SCALE GENOMIC DNA]</scope>
    <source>
        <strain evidence="4">UK7</strain>
    </source>
</reference>
<feature type="compositionally biased region" description="Low complexity" evidence="1">
    <location>
        <begin position="189"/>
        <end position="203"/>
    </location>
</feature>
<dbReference type="EMBL" id="FJUW01000040">
    <property type="protein sequence ID" value="CZT06820.1"/>
    <property type="molecule type" value="Genomic_DNA"/>
</dbReference>
<evidence type="ECO:0000313" key="3">
    <source>
        <dbReference type="EMBL" id="CZT06820.1"/>
    </source>
</evidence>
<protein>
    <submittedName>
        <fullName evidence="3">Uncharacterized protein</fullName>
    </submittedName>
</protein>
<feature type="transmembrane region" description="Helical" evidence="2">
    <location>
        <begin position="217"/>
        <end position="241"/>
    </location>
</feature>
<keyword evidence="2" id="KW-0472">Membrane</keyword>
<sequence>MSLSPMLITGSGITTTYLPLSTAYPAQAGCSAFFVNPVVNGGGGGGGEKLFAFDPEYAAHNSGPACMPPEATLWWGQDTASNLTTRTELGGYKMVCPESYKTVAMSVLDQSSTRVGCCPSGYNFVDWATAPNAQQCSSPLPAGPVTYVQTVPSGTWTTISTSLSQPSPIWGVQINGILFAKPAATGASATATSSAPSNTASSDSTDHSSGLGRGAKIGIGVGSASGLVLLFAVLLFGLLFWRKKRAAMTTSPSQVAIGFEYPEKHKSVHYVKTEETHDEQLVDSSRHLLSVSRAIHPL</sequence>
<keyword evidence="4" id="KW-1185">Reference proteome</keyword>
<feature type="region of interest" description="Disordered" evidence="1">
    <location>
        <begin position="189"/>
        <end position="209"/>
    </location>
</feature>
<comment type="caution">
    <text evidence="3">The sequence shown here is derived from an EMBL/GenBank/DDBJ whole genome shotgun (WGS) entry which is preliminary data.</text>
</comment>
<name>A0A1E1L8E8_9HELO</name>
<dbReference type="Proteomes" id="UP000178129">
    <property type="component" value="Unassembled WGS sequence"/>
</dbReference>
<proteinExistence type="predicted"/>
<evidence type="ECO:0000256" key="1">
    <source>
        <dbReference type="SAM" id="MobiDB-lite"/>
    </source>
</evidence>
<evidence type="ECO:0000256" key="2">
    <source>
        <dbReference type="SAM" id="Phobius"/>
    </source>
</evidence>
<keyword evidence="2" id="KW-1133">Transmembrane helix</keyword>
<accession>A0A1E1L8E8</accession>
<dbReference type="InParanoid" id="A0A1E1L8E8"/>